<accession>A0A2A5T718</accession>
<proteinExistence type="predicted"/>
<gene>
    <name evidence="2" type="ORF">BTN49_0901</name>
</gene>
<comment type="caution">
    <text evidence="2">The sequence shown here is derived from an EMBL/GenBank/DDBJ whole genome shotgun (WGS) entry which is preliminary data.</text>
</comment>
<evidence type="ECO:0000259" key="1">
    <source>
        <dbReference type="Pfam" id="PF13612"/>
    </source>
</evidence>
<organism evidence="2 3">
    <name type="scientific">Candidatus Enterovibrio escicola</name>
    <dbReference type="NCBI Taxonomy" id="1927127"/>
    <lineage>
        <taxon>Bacteria</taxon>
        <taxon>Pseudomonadati</taxon>
        <taxon>Pseudomonadota</taxon>
        <taxon>Gammaproteobacteria</taxon>
        <taxon>Vibrionales</taxon>
        <taxon>Vibrionaceae</taxon>
        <taxon>Enterovibrio</taxon>
    </lineage>
</organism>
<dbReference type="InterPro" id="IPR025668">
    <property type="entry name" value="Tnp_DDE_dom"/>
</dbReference>
<reference evidence="3" key="1">
    <citation type="submission" date="2017-04" db="EMBL/GenBank/DDBJ databases">
        <title>Genome evolution of the luminous symbionts of deep sea anglerfish.</title>
        <authorList>
            <person name="Hendry T.A."/>
        </authorList>
    </citation>
    <scope>NUCLEOTIDE SEQUENCE [LARGE SCALE GENOMIC DNA]</scope>
</reference>
<name>A0A2A5T718_9GAMM</name>
<keyword evidence="3" id="KW-1185">Reference proteome</keyword>
<dbReference type="EMBL" id="NBYY01000009">
    <property type="protein sequence ID" value="PCS23928.1"/>
    <property type="molecule type" value="Genomic_DNA"/>
</dbReference>
<dbReference type="Pfam" id="PF13612">
    <property type="entry name" value="DDE_Tnp_1_3"/>
    <property type="match status" value="1"/>
</dbReference>
<evidence type="ECO:0000313" key="2">
    <source>
        <dbReference type="EMBL" id="PCS23928.1"/>
    </source>
</evidence>
<dbReference type="Proteomes" id="UP000219020">
    <property type="component" value="Unassembled WGS sequence"/>
</dbReference>
<protein>
    <submittedName>
        <fullName evidence="2">Mobile element protein</fullName>
    </submittedName>
</protein>
<feature type="domain" description="Transposase DDE" evidence="1">
    <location>
        <begin position="1"/>
        <end position="59"/>
    </location>
</feature>
<dbReference type="AlphaFoldDB" id="A0A2A5T718"/>
<evidence type="ECO:0000313" key="3">
    <source>
        <dbReference type="Proteomes" id="UP000219020"/>
    </source>
</evidence>
<sequence>MTTANVDDRKPVSEMVDEFCGCLYGDKGYISSPLEQELADKEVTLTTRVEKNMKPKVMKL</sequence>